<reference evidence="3" key="1">
    <citation type="journal article" date="2014" name="Proc. Natl. Acad. Sci. U.S.A.">
        <title>Extensive sampling of basidiomycete genomes demonstrates inadequacy of the white-rot/brown-rot paradigm for wood decay fungi.</title>
        <authorList>
            <person name="Riley R."/>
            <person name="Salamov A.A."/>
            <person name="Brown D.W."/>
            <person name="Nagy L.G."/>
            <person name="Floudas D."/>
            <person name="Held B.W."/>
            <person name="Levasseur A."/>
            <person name="Lombard V."/>
            <person name="Morin E."/>
            <person name="Otillar R."/>
            <person name="Lindquist E.A."/>
            <person name="Sun H."/>
            <person name="LaButti K.M."/>
            <person name="Schmutz J."/>
            <person name="Jabbour D."/>
            <person name="Luo H."/>
            <person name="Baker S.E."/>
            <person name="Pisabarro A.G."/>
            <person name="Walton J.D."/>
            <person name="Blanchette R.A."/>
            <person name="Henrissat B."/>
            <person name="Martin F."/>
            <person name="Cullen D."/>
            <person name="Hibbett D.S."/>
            <person name="Grigoriev I.V."/>
        </authorList>
    </citation>
    <scope>NUCLEOTIDE SEQUENCE [LARGE SCALE GENOMIC DNA]</scope>
    <source>
        <strain evidence="3">MUCL 33604</strain>
    </source>
</reference>
<protein>
    <submittedName>
        <fullName evidence="2">Uncharacterized protein</fullName>
    </submittedName>
</protein>
<accession>A0A067PXS4</accession>
<keyword evidence="3" id="KW-1185">Reference proteome</keyword>
<organism evidence="2 3">
    <name type="scientific">Jaapia argillacea MUCL 33604</name>
    <dbReference type="NCBI Taxonomy" id="933084"/>
    <lineage>
        <taxon>Eukaryota</taxon>
        <taxon>Fungi</taxon>
        <taxon>Dikarya</taxon>
        <taxon>Basidiomycota</taxon>
        <taxon>Agaricomycotina</taxon>
        <taxon>Agaricomycetes</taxon>
        <taxon>Agaricomycetidae</taxon>
        <taxon>Jaapiales</taxon>
        <taxon>Jaapiaceae</taxon>
        <taxon>Jaapia</taxon>
    </lineage>
</organism>
<feature type="compositionally biased region" description="Low complexity" evidence="1">
    <location>
        <begin position="15"/>
        <end position="29"/>
    </location>
</feature>
<sequence>MESTSSDLTVYCPRSPSSTSPHSTSPQSTNPQVLTYRFEKSMVYVTPAEDYEKAVDYAQQVFPKLATVDRERISFSVSVCVEGKKQTVRVSSMAWKTVAWSLAKYEIIEISVEPLSESADLPPAYFGDDSRYSDKKFLEPDSAIQNGRPRSRSSSRPHSPSSSTKKWIEKLF</sequence>
<dbReference type="EMBL" id="KL197726">
    <property type="protein sequence ID" value="KDQ55146.1"/>
    <property type="molecule type" value="Genomic_DNA"/>
</dbReference>
<dbReference type="Proteomes" id="UP000027265">
    <property type="component" value="Unassembled WGS sequence"/>
</dbReference>
<feature type="region of interest" description="Disordered" evidence="1">
    <location>
        <begin position="1"/>
        <end position="31"/>
    </location>
</feature>
<dbReference type="AlphaFoldDB" id="A0A067PXS4"/>
<feature type="region of interest" description="Disordered" evidence="1">
    <location>
        <begin position="138"/>
        <end position="172"/>
    </location>
</feature>
<evidence type="ECO:0000256" key="1">
    <source>
        <dbReference type="SAM" id="MobiDB-lite"/>
    </source>
</evidence>
<gene>
    <name evidence="2" type="ORF">JAAARDRAFT_60102</name>
</gene>
<evidence type="ECO:0000313" key="2">
    <source>
        <dbReference type="EMBL" id="KDQ55146.1"/>
    </source>
</evidence>
<name>A0A067PXS4_9AGAM</name>
<dbReference type="HOGENOM" id="CLU_132760_0_0_1"/>
<dbReference type="OrthoDB" id="3198848at2759"/>
<evidence type="ECO:0000313" key="3">
    <source>
        <dbReference type="Proteomes" id="UP000027265"/>
    </source>
</evidence>
<dbReference type="InParanoid" id="A0A067PXS4"/>
<proteinExistence type="predicted"/>